<dbReference type="Gene3D" id="3.40.190.10">
    <property type="entry name" value="Periplasmic binding protein-like II"/>
    <property type="match status" value="2"/>
</dbReference>
<reference evidence="3 4" key="1">
    <citation type="journal article" date="2016" name="Nat. Biotechnol.">
        <title>Measurement of bacterial replication rates in microbial communities.</title>
        <authorList>
            <person name="Brown C.T."/>
            <person name="Olm M.R."/>
            <person name="Thomas B.C."/>
            <person name="Banfield J.F."/>
        </authorList>
    </citation>
    <scope>NUCLEOTIDE SEQUENCE [LARGE SCALE GENOMIC DNA]</scope>
    <source>
        <strain evidence="3">46_33</strain>
    </source>
</reference>
<evidence type="ECO:0000313" key="3">
    <source>
        <dbReference type="EMBL" id="OLA37375.1"/>
    </source>
</evidence>
<protein>
    <recommendedName>
        <fullName evidence="5">ABC transporter substrate-binding protein</fullName>
    </recommendedName>
</protein>
<evidence type="ECO:0000313" key="4">
    <source>
        <dbReference type="Proteomes" id="UP000186777"/>
    </source>
</evidence>
<evidence type="ECO:0000256" key="1">
    <source>
        <dbReference type="ARBA" id="ARBA00022729"/>
    </source>
</evidence>
<keyword evidence="1 2" id="KW-0732">Signal</keyword>
<dbReference type="PANTHER" id="PTHR30006">
    <property type="entry name" value="THIAMINE-BINDING PERIPLASMIC PROTEIN-RELATED"/>
    <property type="match status" value="1"/>
</dbReference>
<evidence type="ECO:0008006" key="5">
    <source>
        <dbReference type="Google" id="ProtNLM"/>
    </source>
</evidence>
<dbReference type="PROSITE" id="PS51257">
    <property type="entry name" value="PROKAR_LIPOPROTEIN"/>
    <property type="match status" value="1"/>
</dbReference>
<sequence length="332" mass="37440">MRKVIIYILALLALLAAGCGSEQPQPKELQLCSSMGTKLTEVIADSYSKAAGVKVNISYLPGGTQQERLDYLRKHRFDVWLGGTSEEYFMADEQHILQPYIAKESYKVPAELRNRTGQWTSLYLSYIALLSNKNNLHAYGLYAPETWDELLAPQLKDELAIADFDLGGASFGMITSIWQMRGKEQAMAYAAKLNAQQPVYTKGFGEAVDLVYIGKKTVAIVPLDYALQMEARHRHLFATVVKDANRTMLTGAAIMRSAEHPDQARAFLDYLMSDAGVELLPANGYHYMWHVKKYPYNDGRRELIGNVRVPVDDLSWTSVYKSEIIRQWRGAL</sequence>
<comment type="caution">
    <text evidence="3">The sequence shown here is derived from an EMBL/GenBank/DDBJ whole genome shotgun (WGS) entry which is preliminary data.</text>
</comment>
<dbReference type="SUPFAM" id="SSF53850">
    <property type="entry name" value="Periplasmic binding protein-like II"/>
    <property type="match status" value="1"/>
</dbReference>
<dbReference type="STRING" id="626940.BHW43_05980"/>
<dbReference type="Pfam" id="PF13531">
    <property type="entry name" value="SBP_bac_11"/>
    <property type="match status" value="1"/>
</dbReference>
<dbReference type="AlphaFoldDB" id="A0A1Q6R4R7"/>
<dbReference type="EMBL" id="MNTG01000030">
    <property type="protein sequence ID" value="OLA37375.1"/>
    <property type="molecule type" value="Genomic_DNA"/>
</dbReference>
<feature type="signal peptide" evidence="2">
    <location>
        <begin position="1"/>
        <end position="22"/>
    </location>
</feature>
<evidence type="ECO:0000256" key="2">
    <source>
        <dbReference type="SAM" id="SignalP"/>
    </source>
</evidence>
<dbReference type="PANTHER" id="PTHR30006:SF2">
    <property type="entry name" value="ABC TRANSPORTER SUBSTRATE-BINDING PROTEIN"/>
    <property type="match status" value="1"/>
</dbReference>
<organism evidence="3 4">
    <name type="scientific">Phascolarctobacterium succinatutens</name>
    <dbReference type="NCBI Taxonomy" id="626940"/>
    <lineage>
        <taxon>Bacteria</taxon>
        <taxon>Bacillati</taxon>
        <taxon>Bacillota</taxon>
        <taxon>Negativicutes</taxon>
        <taxon>Acidaminococcales</taxon>
        <taxon>Acidaminococcaceae</taxon>
        <taxon>Phascolarctobacterium</taxon>
    </lineage>
</organism>
<gene>
    <name evidence="3" type="ORF">BHW43_05980</name>
</gene>
<feature type="chain" id="PRO_5013271059" description="ABC transporter substrate-binding protein" evidence="2">
    <location>
        <begin position="23"/>
        <end position="332"/>
    </location>
</feature>
<proteinExistence type="predicted"/>
<name>A0A1Q6R4R7_9FIRM</name>
<accession>A0A1Q6R4R7</accession>
<dbReference type="Proteomes" id="UP000186777">
    <property type="component" value="Unassembled WGS sequence"/>
</dbReference>